<feature type="region of interest" description="Disordered" evidence="2">
    <location>
        <begin position="1"/>
        <end position="51"/>
    </location>
</feature>
<evidence type="ECO:0000256" key="2">
    <source>
        <dbReference type="SAM" id="MobiDB-lite"/>
    </source>
</evidence>
<dbReference type="Proteomes" id="UP000785679">
    <property type="component" value="Unassembled WGS sequence"/>
</dbReference>
<dbReference type="OrthoDB" id="10584499at2759"/>
<proteinExistence type="predicted"/>
<keyword evidence="4" id="KW-1185">Reference proteome</keyword>
<name>A0A8J8T0J2_HALGN</name>
<feature type="compositionally biased region" description="Acidic residues" evidence="2">
    <location>
        <begin position="320"/>
        <end position="329"/>
    </location>
</feature>
<evidence type="ECO:0000313" key="4">
    <source>
        <dbReference type="Proteomes" id="UP000785679"/>
    </source>
</evidence>
<keyword evidence="1" id="KW-0175">Coiled coil</keyword>
<evidence type="ECO:0000313" key="3">
    <source>
        <dbReference type="EMBL" id="TNV77405.1"/>
    </source>
</evidence>
<gene>
    <name evidence="3" type="ORF">FGO68_gene4525</name>
</gene>
<protein>
    <submittedName>
        <fullName evidence="3">Uncharacterized protein</fullName>
    </submittedName>
</protein>
<feature type="compositionally biased region" description="Acidic residues" evidence="2">
    <location>
        <begin position="15"/>
        <end position="35"/>
    </location>
</feature>
<comment type="caution">
    <text evidence="3">The sequence shown here is derived from an EMBL/GenBank/DDBJ whole genome shotgun (WGS) entry which is preliminary data.</text>
</comment>
<dbReference type="EMBL" id="RRYP01011965">
    <property type="protein sequence ID" value="TNV77405.1"/>
    <property type="molecule type" value="Genomic_DNA"/>
</dbReference>
<reference evidence="3" key="1">
    <citation type="submission" date="2019-06" db="EMBL/GenBank/DDBJ databases">
        <authorList>
            <person name="Zheng W."/>
        </authorList>
    </citation>
    <scope>NUCLEOTIDE SEQUENCE</scope>
    <source>
        <strain evidence="3">QDHG01</strain>
    </source>
</reference>
<sequence length="372" mass="42848">MQLEKALKENLNQENPEEANQEEEENAQSQEEEQENIGPSSIPGMSTNGMDTHLSLLDLHLRQQQRPSHIPSQDDEYKVVLKGGREYQAFIRKLEYNNTEAKMKNSACLLCWGFITYHQKRRHQEHAHYTVTPTHFGKESKFLDLAQKHGKLHTTEDDKTLVAIFADQCKIIESSYINAPARSTQFAQQQTIANQKNFGNQTVNEIRTVSQKQIEQEQQIKRLNTIITTLIEEVQSKKRRIQDLEQEITKIQQLVCSANQLPTQNIRPSQQQPAPQQSSVIKQVIGPLCWKSENKLAKRTNKGGPLIMKKLDFPASVDKEEQEIPEEGVTEQRSTRLSKKKEEQRQSSKKEESQEDLHDQEEESNIQIIGTE</sequence>
<evidence type="ECO:0000256" key="1">
    <source>
        <dbReference type="SAM" id="Coils"/>
    </source>
</evidence>
<accession>A0A8J8T0J2</accession>
<dbReference type="AlphaFoldDB" id="A0A8J8T0J2"/>
<organism evidence="3 4">
    <name type="scientific">Halteria grandinella</name>
    <dbReference type="NCBI Taxonomy" id="5974"/>
    <lineage>
        <taxon>Eukaryota</taxon>
        <taxon>Sar</taxon>
        <taxon>Alveolata</taxon>
        <taxon>Ciliophora</taxon>
        <taxon>Intramacronucleata</taxon>
        <taxon>Spirotrichea</taxon>
        <taxon>Stichotrichia</taxon>
        <taxon>Sporadotrichida</taxon>
        <taxon>Halteriidae</taxon>
        <taxon>Halteria</taxon>
    </lineage>
</organism>
<feature type="compositionally biased region" description="Polar residues" evidence="2">
    <location>
        <begin position="37"/>
        <end position="50"/>
    </location>
</feature>
<feature type="region of interest" description="Disordered" evidence="2">
    <location>
        <begin position="313"/>
        <end position="372"/>
    </location>
</feature>
<feature type="coiled-coil region" evidence="1">
    <location>
        <begin position="227"/>
        <end position="254"/>
    </location>
</feature>
<feature type="compositionally biased region" description="Basic and acidic residues" evidence="2">
    <location>
        <begin position="340"/>
        <end position="357"/>
    </location>
</feature>